<name>A0AC34FJL3_9BILA</name>
<reference evidence="2" key="1">
    <citation type="submission" date="2022-11" db="UniProtKB">
        <authorList>
            <consortium name="WormBaseParasite"/>
        </authorList>
    </citation>
    <scope>IDENTIFICATION</scope>
</reference>
<protein>
    <submittedName>
        <fullName evidence="2">tRNA pseudouridine synthase</fullName>
    </submittedName>
</protein>
<accession>A0AC34FJL3</accession>
<dbReference type="Proteomes" id="UP000887579">
    <property type="component" value="Unplaced"/>
</dbReference>
<evidence type="ECO:0000313" key="1">
    <source>
        <dbReference type="Proteomes" id="UP000887579"/>
    </source>
</evidence>
<evidence type="ECO:0000313" key="2">
    <source>
        <dbReference type="WBParaSite" id="ES5_v2.g17589.t1"/>
    </source>
</evidence>
<proteinExistence type="predicted"/>
<sequence>MEQLLNIGSNGACKDKLENDSKKSKNVKYNKVGRTFDFSKFPRRRIALLFLYLGWDYDGLVTQDHTSNTIEQEILDTMIRTKLIESKEAAKWSRCGRTDKGVSGFRQVGSVTVRSTDVTGEGVFWPEGSAEEMSRIKSTNELRYDNILNNELPDTIRVIAWAPAAVDFNARFDCISRSYVYLFPRAQLNIANMQHALNAMIGLHDFRNFCRIDMNKSRIDTSYVREIFEANITPLDDQSLSSPYQMFQLKVRGSGFLWHQIRCIVSVVYDIGKGAEDVTLVPKLLDISSCPAKPQYTMAKDLPLCFFDASYANNSFDWKSHINGDVLQRLFTSLETKWCELETKAALVKTMMNELKGYGASDDHFEGIHTHITGIRSVKSKAHIPILKRPTCDSLETKISKFAKKRKLSENDICAE</sequence>
<organism evidence="1 2">
    <name type="scientific">Panagrolaimus sp. ES5</name>
    <dbReference type="NCBI Taxonomy" id="591445"/>
    <lineage>
        <taxon>Eukaryota</taxon>
        <taxon>Metazoa</taxon>
        <taxon>Ecdysozoa</taxon>
        <taxon>Nematoda</taxon>
        <taxon>Chromadorea</taxon>
        <taxon>Rhabditida</taxon>
        <taxon>Tylenchina</taxon>
        <taxon>Panagrolaimomorpha</taxon>
        <taxon>Panagrolaimoidea</taxon>
        <taxon>Panagrolaimidae</taxon>
        <taxon>Panagrolaimus</taxon>
    </lineage>
</organism>
<dbReference type="WBParaSite" id="ES5_v2.g17589.t1">
    <property type="protein sequence ID" value="ES5_v2.g17589.t1"/>
    <property type="gene ID" value="ES5_v2.g17589"/>
</dbReference>